<dbReference type="Proteomes" id="UP000650511">
    <property type="component" value="Unassembled WGS sequence"/>
</dbReference>
<gene>
    <name evidence="1" type="ORF">GCM10011354_10680</name>
</gene>
<reference evidence="1" key="2">
    <citation type="submission" date="2020-09" db="EMBL/GenBank/DDBJ databases">
        <authorList>
            <person name="Sun Q."/>
            <person name="Zhou Y."/>
        </authorList>
    </citation>
    <scope>NUCLEOTIDE SEQUENCE</scope>
    <source>
        <strain evidence="1">CGMCC 1.14988</strain>
    </source>
</reference>
<keyword evidence="2" id="KW-1185">Reference proteome</keyword>
<dbReference type="AlphaFoldDB" id="A0A8J3ET28"/>
<sequence length="168" mass="18120">MEPLPKPDALLALHGVTEELFDTLRVWFDVPERVTLSLEDVDSAVAELADPVLVAALAMRKLQALRLLAQPGVRTSTDVVVSIVQDLDRALLHAPALHLERRARLADWDAAFEALVESGGPAGEDEGAGADGGEEDAEVQAFRALHGRLHEAAQAVVEASEGRIRYFV</sequence>
<organism evidence="1 2">
    <name type="scientific">Egicoccus halophilus</name>
    <dbReference type="NCBI Taxonomy" id="1670830"/>
    <lineage>
        <taxon>Bacteria</taxon>
        <taxon>Bacillati</taxon>
        <taxon>Actinomycetota</taxon>
        <taxon>Nitriliruptoria</taxon>
        <taxon>Egicoccales</taxon>
        <taxon>Egicoccaceae</taxon>
        <taxon>Egicoccus</taxon>
    </lineage>
</organism>
<evidence type="ECO:0000313" key="2">
    <source>
        <dbReference type="Proteomes" id="UP000650511"/>
    </source>
</evidence>
<protein>
    <submittedName>
        <fullName evidence="1">Uncharacterized protein</fullName>
    </submittedName>
</protein>
<accession>A0A8J3ET28</accession>
<dbReference type="EMBL" id="BMHA01000003">
    <property type="protein sequence ID" value="GGI04755.1"/>
    <property type="molecule type" value="Genomic_DNA"/>
</dbReference>
<evidence type="ECO:0000313" key="1">
    <source>
        <dbReference type="EMBL" id="GGI04755.1"/>
    </source>
</evidence>
<reference evidence="1" key="1">
    <citation type="journal article" date="2014" name="Int. J. Syst. Evol. Microbiol.">
        <title>Complete genome sequence of Corynebacterium casei LMG S-19264T (=DSM 44701T), isolated from a smear-ripened cheese.</title>
        <authorList>
            <consortium name="US DOE Joint Genome Institute (JGI-PGF)"/>
            <person name="Walter F."/>
            <person name="Albersmeier A."/>
            <person name="Kalinowski J."/>
            <person name="Ruckert C."/>
        </authorList>
    </citation>
    <scope>NUCLEOTIDE SEQUENCE</scope>
    <source>
        <strain evidence="1">CGMCC 1.14988</strain>
    </source>
</reference>
<dbReference type="OrthoDB" id="5180676at2"/>
<name>A0A8J3ET28_9ACTN</name>
<comment type="caution">
    <text evidence="1">The sequence shown here is derived from an EMBL/GenBank/DDBJ whole genome shotgun (WGS) entry which is preliminary data.</text>
</comment>
<dbReference type="RefSeq" id="WP_130649772.1">
    <property type="nucleotide sequence ID" value="NZ_BMHA01000003.1"/>
</dbReference>
<proteinExistence type="predicted"/>